<dbReference type="InterPro" id="IPR013786">
    <property type="entry name" value="AcylCoA_DH/ox_N"/>
</dbReference>
<evidence type="ECO:0000256" key="3">
    <source>
        <dbReference type="ARBA" id="ARBA00022630"/>
    </source>
</evidence>
<evidence type="ECO:0000256" key="5">
    <source>
        <dbReference type="ARBA" id="ARBA00023002"/>
    </source>
</evidence>
<dbReference type="OrthoDB" id="8246957at2"/>
<evidence type="ECO:0000259" key="8">
    <source>
        <dbReference type="Pfam" id="PF02770"/>
    </source>
</evidence>
<dbReference type="Pfam" id="PF00441">
    <property type="entry name" value="Acyl-CoA_dh_1"/>
    <property type="match status" value="1"/>
</dbReference>
<keyword evidence="3 6" id="KW-0285">Flavoprotein</keyword>
<feature type="domain" description="Acyl-CoA oxidase/dehydrogenase middle" evidence="8">
    <location>
        <begin position="121"/>
        <end position="218"/>
    </location>
</feature>
<dbReference type="PANTHER" id="PTHR43884:SF12">
    <property type="entry name" value="ISOVALERYL-COA DEHYDROGENASE, MITOCHONDRIAL-RELATED"/>
    <property type="match status" value="1"/>
</dbReference>
<evidence type="ECO:0000313" key="10">
    <source>
        <dbReference type="EMBL" id="RLP77148.1"/>
    </source>
</evidence>
<keyword evidence="5 6" id="KW-0560">Oxidoreductase</keyword>
<evidence type="ECO:0000259" key="9">
    <source>
        <dbReference type="Pfam" id="PF02771"/>
    </source>
</evidence>
<feature type="domain" description="Acyl-CoA dehydrogenase/oxidase N-terminal" evidence="9">
    <location>
        <begin position="6"/>
        <end position="117"/>
    </location>
</feature>
<dbReference type="PROSITE" id="PS00072">
    <property type="entry name" value="ACYL_COA_DH_1"/>
    <property type="match status" value="1"/>
</dbReference>
<evidence type="ECO:0000256" key="4">
    <source>
        <dbReference type="ARBA" id="ARBA00022827"/>
    </source>
</evidence>
<dbReference type="GO" id="GO:0050660">
    <property type="term" value="F:flavin adenine dinucleotide binding"/>
    <property type="evidence" value="ECO:0007669"/>
    <property type="project" value="InterPro"/>
</dbReference>
<accession>A0A3L7ABN9</accession>
<dbReference type="InterPro" id="IPR006089">
    <property type="entry name" value="Acyl-CoA_DH_CS"/>
</dbReference>
<dbReference type="PANTHER" id="PTHR43884">
    <property type="entry name" value="ACYL-COA DEHYDROGENASE"/>
    <property type="match status" value="1"/>
</dbReference>
<organism evidence="10 11">
    <name type="scientific">Xanthobacter tagetidis</name>
    <dbReference type="NCBI Taxonomy" id="60216"/>
    <lineage>
        <taxon>Bacteria</taxon>
        <taxon>Pseudomonadati</taxon>
        <taxon>Pseudomonadota</taxon>
        <taxon>Alphaproteobacteria</taxon>
        <taxon>Hyphomicrobiales</taxon>
        <taxon>Xanthobacteraceae</taxon>
        <taxon>Xanthobacter</taxon>
    </lineage>
</organism>
<evidence type="ECO:0000259" key="7">
    <source>
        <dbReference type="Pfam" id="PF00441"/>
    </source>
</evidence>
<name>A0A3L7ABN9_9HYPH</name>
<feature type="domain" description="Acyl-CoA dehydrogenase/oxidase C-terminal" evidence="7">
    <location>
        <begin position="230"/>
        <end position="378"/>
    </location>
</feature>
<dbReference type="Pfam" id="PF02771">
    <property type="entry name" value="Acyl-CoA_dh_N"/>
    <property type="match status" value="1"/>
</dbReference>
<dbReference type="AlphaFoldDB" id="A0A3L7ABN9"/>
<keyword evidence="4 6" id="KW-0274">FAD</keyword>
<dbReference type="InterPro" id="IPR046373">
    <property type="entry name" value="Acyl-CoA_Oxase/DH_mid-dom_sf"/>
</dbReference>
<comment type="similarity">
    <text evidence="2 6">Belongs to the acyl-CoA dehydrogenase family.</text>
</comment>
<sequence length="380" mass="40346">MLLDLSDDETLLKSSLEAFAQQVLAPRIKPFVDRHEFPTELVKEFLALGFMGTAYDEAYDGGGMGTRGAAIVAETLARVEPGFAAIYLCNSAPMTVISRYGSPEQKEKWLAPLCRGEMVASFGVTEPHGGSDVAATRTRAVEDGDHFVLTGAKIFSTNGGTPLHGLSTIIAVTDPEKGAKGLSTFVVPVGTPGFRVGKAGRKIGWRIADSVELYLDECRIPRANMVGNRGDGLKQILTTLSIGRILVAATGLGLSRKAVDLARAYAAERKVGGAPILANQGVAFPLADALTKIHAAELMVRNAAAISDAGRPFRTETSMVKLFASEMASEIADIAIQVHGGYGVFEDFEVSGLLGEAKVLRIVEGTSEVQRLIIARELAN</sequence>
<keyword evidence="11" id="KW-1185">Reference proteome</keyword>
<comment type="cofactor">
    <cofactor evidence="1 6">
        <name>FAD</name>
        <dbReference type="ChEBI" id="CHEBI:57692"/>
    </cofactor>
</comment>
<dbReference type="InterPro" id="IPR037069">
    <property type="entry name" value="AcylCoA_DH/ox_N_sf"/>
</dbReference>
<proteinExistence type="inferred from homology"/>
<dbReference type="GO" id="GO:0003995">
    <property type="term" value="F:acyl-CoA dehydrogenase activity"/>
    <property type="evidence" value="ECO:0007669"/>
    <property type="project" value="InterPro"/>
</dbReference>
<dbReference type="Gene3D" id="1.20.140.10">
    <property type="entry name" value="Butyryl-CoA Dehydrogenase, subunit A, domain 3"/>
    <property type="match status" value="1"/>
</dbReference>
<dbReference type="SUPFAM" id="SSF56645">
    <property type="entry name" value="Acyl-CoA dehydrogenase NM domain-like"/>
    <property type="match status" value="1"/>
</dbReference>
<evidence type="ECO:0000313" key="11">
    <source>
        <dbReference type="Proteomes" id="UP000269692"/>
    </source>
</evidence>
<evidence type="ECO:0000256" key="2">
    <source>
        <dbReference type="ARBA" id="ARBA00009347"/>
    </source>
</evidence>
<reference evidence="10 11" key="1">
    <citation type="submission" date="2018-10" db="EMBL/GenBank/DDBJ databases">
        <title>Xanthobacter tagetidis genome sequencing and assembly.</title>
        <authorList>
            <person name="Maclea K.S."/>
            <person name="Goen A.E."/>
            <person name="Fatima S.A."/>
        </authorList>
    </citation>
    <scope>NUCLEOTIDE SEQUENCE [LARGE SCALE GENOMIC DNA]</scope>
    <source>
        <strain evidence="10 11">ATCC 700314</strain>
    </source>
</reference>
<dbReference type="EMBL" id="RCTF01000011">
    <property type="protein sequence ID" value="RLP77148.1"/>
    <property type="molecule type" value="Genomic_DNA"/>
</dbReference>
<dbReference type="InterPro" id="IPR006091">
    <property type="entry name" value="Acyl-CoA_Oxase/DH_mid-dom"/>
</dbReference>
<dbReference type="Gene3D" id="2.40.110.10">
    <property type="entry name" value="Butyryl-CoA Dehydrogenase, subunit A, domain 2"/>
    <property type="match status" value="1"/>
</dbReference>
<dbReference type="FunFam" id="1.20.140.10:FF:000001">
    <property type="entry name" value="Acyl-CoA dehydrogenase"/>
    <property type="match status" value="1"/>
</dbReference>
<evidence type="ECO:0000256" key="1">
    <source>
        <dbReference type="ARBA" id="ARBA00001974"/>
    </source>
</evidence>
<dbReference type="InterPro" id="IPR009100">
    <property type="entry name" value="AcylCoA_DH/oxidase_NM_dom_sf"/>
</dbReference>
<dbReference type="Proteomes" id="UP000269692">
    <property type="component" value="Unassembled WGS sequence"/>
</dbReference>
<dbReference type="InterPro" id="IPR009075">
    <property type="entry name" value="AcylCo_DH/oxidase_C"/>
</dbReference>
<dbReference type="SUPFAM" id="SSF47203">
    <property type="entry name" value="Acyl-CoA dehydrogenase C-terminal domain-like"/>
    <property type="match status" value="1"/>
</dbReference>
<dbReference type="Gene3D" id="1.10.540.10">
    <property type="entry name" value="Acyl-CoA dehydrogenase/oxidase, N-terminal domain"/>
    <property type="match status" value="1"/>
</dbReference>
<evidence type="ECO:0000256" key="6">
    <source>
        <dbReference type="RuleBase" id="RU362125"/>
    </source>
</evidence>
<dbReference type="InterPro" id="IPR036250">
    <property type="entry name" value="AcylCo_DH-like_C"/>
</dbReference>
<dbReference type="Pfam" id="PF02770">
    <property type="entry name" value="Acyl-CoA_dh_M"/>
    <property type="match status" value="1"/>
</dbReference>
<comment type="caution">
    <text evidence="10">The sequence shown here is derived from an EMBL/GenBank/DDBJ whole genome shotgun (WGS) entry which is preliminary data.</text>
</comment>
<gene>
    <name evidence="10" type="ORF">D9R14_14165</name>
</gene>
<protein>
    <submittedName>
        <fullName evidence="10">Acyl-CoA dehydrogenase</fullName>
    </submittedName>
</protein>
<dbReference type="RefSeq" id="WP_121623986.1">
    <property type="nucleotide sequence ID" value="NZ_JACIIW010000008.1"/>
</dbReference>